<dbReference type="InterPro" id="IPR040843">
    <property type="entry name" value="RAMA"/>
</dbReference>
<comment type="caution">
    <text evidence="2">The sequence shown here is derived from an EMBL/GenBank/DDBJ whole genome shotgun (WGS) entry which is preliminary data.</text>
</comment>
<dbReference type="InterPro" id="IPR013321">
    <property type="entry name" value="Arc_rbn_hlx_hlx"/>
</dbReference>
<dbReference type="Gene3D" id="1.10.1220.10">
    <property type="entry name" value="Met repressor-like"/>
    <property type="match status" value="1"/>
</dbReference>
<accession>A0ABS0NP60</accession>
<protein>
    <recommendedName>
        <fullName evidence="1">RAMA domain-containing protein</fullName>
    </recommendedName>
</protein>
<dbReference type="Proteomes" id="UP000807371">
    <property type="component" value="Unassembled WGS sequence"/>
</dbReference>
<name>A0ABS0NP60_9ACTN</name>
<feature type="domain" description="RAMA" evidence="1">
    <location>
        <begin position="41"/>
        <end position="137"/>
    </location>
</feature>
<dbReference type="Pfam" id="PF18755">
    <property type="entry name" value="RAMA"/>
    <property type="match status" value="1"/>
</dbReference>
<dbReference type="RefSeq" id="WP_197990328.1">
    <property type="nucleotide sequence ID" value="NZ_JACYXC010000001.1"/>
</dbReference>
<evidence type="ECO:0000313" key="3">
    <source>
        <dbReference type="Proteomes" id="UP000807371"/>
    </source>
</evidence>
<sequence>MGKRMIEVDEEVFAFLRRHCRPPVDTPNDVLRRMLLDEGAGASAPPLRRAGELKQLIDDGLIAPGDTLRYHEPRRGRTHEATVAADGWIEVPGSGSFPKPSSALKAQTGIDADGWAKYTHVPGGRLLEELREDLRRRT</sequence>
<keyword evidence="3" id="KW-1185">Reference proteome</keyword>
<dbReference type="EMBL" id="JACYXC010000001">
    <property type="protein sequence ID" value="MBH5336990.1"/>
    <property type="molecule type" value="Genomic_DNA"/>
</dbReference>
<organism evidence="2 3">
    <name type="scientific">Streptomyces pactum</name>
    <dbReference type="NCBI Taxonomy" id="68249"/>
    <lineage>
        <taxon>Bacteria</taxon>
        <taxon>Bacillati</taxon>
        <taxon>Actinomycetota</taxon>
        <taxon>Actinomycetes</taxon>
        <taxon>Kitasatosporales</taxon>
        <taxon>Streptomycetaceae</taxon>
        <taxon>Streptomyces</taxon>
    </lineage>
</organism>
<proteinExistence type="predicted"/>
<evidence type="ECO:0000313" key="2">
    <source>
        <dbReference type="EMBL" id="MBH5336990.1"/>
    </source>
</evidence>
<reference evidence="2 3" key="1">
    <citation type="submission" date="2020-09" db="EMBL/GenBank/DDBJ databases">
        <title>Biosynthesis of the nuclear factor of activated T cells inhibitor NFAT-133 and its congeners in Streptomyces pactum.</title>
        <authorList>
            <person name="Zhou W."/>
            <person name="Posri P."/>
            <person name="Abugrain M.E."/>
            <person name="Weisberg A.J."/>
            <person name="Chang J.H."/>
            <person name="Mahmud T."/>
        </authorList>
    </citation>
    <scope>NUCLEOTIDE SEQUENCE [LARGE SCALE GENOMIC DNA]</scope>
    <source>
        <strain evidence="2 3">ATCC 27456</strain>
    </source>
</reference>
<gene>
    <name evidence="2" type="ORF">IHE55_20370</name>
</gene>
<evidence type="ECO:0000259" key="1">
    <source>
        <dbReference type="Pfam" id="PF18755"/>
    </source>
</evidence>